<dbReference type="SUPFAM" id="SSF75169">
    <property type="entry name" value="DsrEFH-like"/>
    <property type="match status" value="1"/>
</dbReference>
<evidence type="ECO:0000313" key="1">
    <source>
        <dbReference type="EMBL" id="RVU29402.1"/>
    </source>
</evidence>
<dbReference type="RefSeq" id="WP_127695834.1">
    <property type="nucleotide sequence ID" value="NZ_SACQ01000010.1"/>
</dbReference>
<dbReference type="InterPro" id="IPR027396">
    <property type="entry name" value="DsrEFH-like"/>
</dbReference>
<keyword evidence="2" id="KW-1185">Reference proteome</keyword>
<evidence type="ECO:0000313" key="2">
    <source>
        <dbReference type="Proteomes" id="UP000282818"/>
    </source>
</evidence>
<protein>
    <submittedName>
        <fullName evidence="1">Sulfurtransferase complex subunit TusB</fullName>
    </submittedName>
</protein>
<gene>
    <name evidence="1" type="primary">dsrH</name>
    <name evidence="1" type="ORF">EOE65_16670</name>
</gene>
<dbReference type="PANTHER" id="PTHR37526:SF1">
    <property type="entry name" value="PROTEIN TUSB"/>
    <property type="match status" value="1"/>
</dbReference>
<comment type="caution">
    <text evidence="1">The sequence shown here is derived from an EMBL/GenBank/DDBJ whole genome shotgun (WGS) entry which is preliminary data.</text>
</comment>
<reference evidence="1 2" key="1">
    <citation type="submission" date="2019-01" db="EMBL/GenBank/DDBJ databases">
        <authorList>
            <person name="Chen W.-M."/>
        </authorList>
    </citation>
    <scope>NUCLEOTIDE SEQUENCE [LARGE SCALE GENOMIC DNA]</scope>
    <source>
        <strain evidence="1 2">HPM-16</strain>
    </source>
</reference>
<dbReference type="Proteomes" id="UP000282818">
    <property type="component" value="Unassembled WGS sequence"/>
</dbReference>
<dbReference type="EMBL" id="SACQ01000010">
    <property type="protein sequence ID" value="RVU29402.1"/>
    <property type="molecule type" value="Genomic_DNA"/>
</dbReference>
<dbReference type="Pfam" id="PF04077">
    <property type="entry name" value="DsrH"/>
    <property type="match status" value="1"/>
</dbReference>
<dbReference type="GO" id="GO:1990228">
    <property type="term" value="C:sulfurtransferase complex"/>
    <property type="evidence" value="ECO:0007669"/>
    <property type="project" value="TreeGrafter"/>
</dbReference>
<accession>A0A437Q4K2</accession>
<sequence>MSTLHTLNKAPSNSSLWHDCQRALQAGDTLLLIENGVYGCADDTFTAQIIAADIKVYALRADLAARGITLSGDSGVAVASDDDFIRLSIENNKVISWF</sequence>
<dbReference type="PANTHER" id="PTHR37526">
    <property type="entry name" value="PROTEIN TUSB"/>
    <property type="match status" value="1"/>
</dbReference>
<dbReference type="GO" id="GO:0002143">
    <property type="term" value="P:tRNA wobble position uridine thiolation"/>
    <property type="evidence" value="ECO:0007669"/>
    <property type="project" value="InterPro"/>
</dbReference>
<proteinExistence type="predicted"/>
<organism evidence="1 2">
    <name type="scientific">Neptunomonas marina</name>
    <dbReference type="NCBI Taxonomy" id="1815562"/>
    <lineage>
        <taxon>Bacteria</taxon>
        <taxon>Pseudomonadati</taxon>
        <taxon>Pseudomonadota</taxon>
        <taxon>Gammaproteobacteria</taxon>
        <taxon>Oceanospirillales</taxon>
        <taxon>Oceanospirillaceae</taxon>
        <taxon>Neptunomonas</taxon>
    </lineage>
</organism>
<dbReference type="Gene3D" id="3.40.1260.10">
    <property type="entry name" value="DsrEFH-like"/>
    <property type="match status" value="1"/>
</dbReference>
<dbReference type="AlphaFoldDB" id="A0A437Q4K2"/>
<keyword evidence="1" id="KW-0808">Transferase</keyword>
<dbReference type="GO" id="GO:0016740">
    <property type="term" value="F:transferase activity"/>
    <property type="evidence" value="ECO:0007669"/>
    <property type="project" value="UniProtKB-KW"/>
</dbReference>
<dbReference type="InterPro" id="IPR007215">
    <property type="entry name" value="Sulphur_relay_TusB/DsrH"/>
</dbReference>
<name>A0A437Q4K2_9GAMM</name>
<dbReference type="NCBIfam" id="TIGR03011">
    <property type="entry name" value="sulf_tusB_dsrH"/>
    <property type="match status" value="1"/>
</dbReference>